<feature type="compositionally biased region" description="Basic and acidic residues" evidence="1">
    <location>
        <begin position="1"/>
        <end position="15"/>
    </location>
</feature>
<reference evidence="3" key="2">
    <citation type="submission" date="2015-02" db="UniProtKB">
        <authorList>
            <consortium name="EnsemblMetazoa"/>
        </authorList>
    </citation>
    <scope>IDENTIFICATION</scope>
</reference>
<accession>T1INN0</accession>
<evidence type="ECO:0000259" key="2">
    <source>
        <dbReference type="Pfam" id="PF25597"/>
    </source>
</evidence>
<dbReference type="eggNOG" id="KOG0017">
    <property type="taxonomic scope" value="Eukaryota"/>
</dbReference>
<name>T1INN0_STRMM</name>
<evidence type="ECO:0000313" key="3">
    <source>
        <dbReference type="EnsemblMetazoa" id="SMAR002614-PA"/>
    </source>
</evidence>
<dbReference type="Pfam" id="PF25597">
    <property type="entry name" value="SH3_retrovirus"/>
    <property type="match status" value="1"/>
</dbReference>
<keyword evidence="4" id="KW-1185">Reference proteome</keyword>
<dbReference type="Gene3D" id="3.30.890.10">
    <property type="entry name" value="Methyl-cpg-binding Protein 2, Chain A"/>
    <property type="match status" value="1"/>
</dbReference>
<reference evidence="4" key="1">
    <citation type="submission" date="2011-05" db="EMBL/GenBank/DDBJ databases">
        <authorList>
            <person name="Richards S.R."/>
            <person name="Qu J."/>
            <person name="Jiang H."/>
            <person name="Jhangiani S.N."/>
            <person name="Agravi P."/>
            <person name="Goodspeed R."/>
            <person name="Gross S."/>
            <person name="Mandapat C."/>
            <person name="Jackson L."/>
            <person name="Mathew T."/>
            <person name="Pu L."/>
            <person name="Thornton R."/>
            <person name="Saada N."/>
            <person name="Wilczek-Boney K.B."/>
            <person name="Lee S."/>
            <person name="Kovar C."/>
            <person name="Wu Y."/>
            <person name="Scherer S.E."/>
            <person name="Worley K.C."/>
            <person name="Muzny D.M."/>
            <person name="Gibbs R."/>
        </authorList>
    </citation>
    <scope>NUCLEOTIDE SEQUENCE</scope>
    <source>
        <strain evidence="4">Brora</strain>
    </source>
</reference>
<proteinExistence type="predicted"/>
<dbReference type="AlphaFoldDB" id="T1INN0"/>
<dbReference type="Proteomes" id="UP000014500">
    <property type="component" value="Unassembled WGS sequence"/>
</dbReference>
<feature type="domain" description="Retroviral polymerase SH3-like" evidence="2">
    <location>
        <begin position="195"/>
        <end position="252"/>
    </location>
</feature>
<feature type="region of interest" description="Disordered" evidence="1">
    <location>
        <begin position="360"/>
        <end position="394"/>
    </location>
</feature>
<dbReference type="EnsemblMetazoa" id="SMAR002614-RA">
    <property type="protein sequence ID" value="SMAR002614-PA"/>
    <property type="gene ID" value="SMAR002614"/>
</dbReference>
<sequence length="511" mass="58032">MYRDSRNTQIRDNRRNHSRNRSRNQQDHNRQSSVPRPSREAAYFVAGHAYSASDRSNSKAYFGKAGYAGSWMDKAHSHIHIYDSTLTVYEKRMSEAVMIGKLLNGLYYLDGIEVEINNSSASVTKVPTSDSDVTKLIKDESVTVQAIESVNNKLSLTFAYLKNRSPHSSLDFKVPYVKWKQQRLSLRHLKRPSVKCFVHHTATGRGKLEDRAWVGVLVGYAIGTRGYRVWDPATDRVVQTKHVKIDETVIYKHFGRQQEVEFLQTADSSPVMERCDNLAFQNSDITQYRVTIKNADSSTDSDDNCPAPIMTTPEKNLLLTPIPNASSIEDIQSSTSQSSGRLTDALLYLTTPKPILKQSVGSRELDLPQPDTVEPVDHLSEDNEDFEDAESLPTNERKSRVNFPWKLIGGSSIYSHWRREEHLRKDGSGRIHVYCYPASKIQLRSMKDVNAYCTQAGTPFVPIQWSAYYQALLQVLQYIVNTSNYKIELTLCTSERLWAYSDAYSAYSVVG</sequence>
<protein>
    <recommendedName>
        <fullName evidence="2">Retroviral polymerase SH3-like domain-containing protein</fullName>
    </recommendedName>
</protein>
<organism evidence="3 4">
    <name type="scientific">Strigamia maritima</name>
    <name type="common">European centipede</name>
    <name type="synonym">Geophilus maritimus</name>
    <dbReference type="NCBI Taxonomy" id="126957"/>
    <lineage>
        <taxon>Eukaryota</taxon>
        <taxon>Metazoa</taxon>
        <taxon>Ecdysozoa</taxon>
        <taxon>Arthropoda</taxon>
        <taxon>Myriapoda</taxon>
        <taxon>Chilopoda</taxon>
        <taxon>Pleurostigmophora</taxon>
        <taxon>Geophilomorpha</taxon>
        <taxon>Linotaeniidae</taxon>
        <taxon>Strigamia</taxon>
    </lineage>
</organism>
<dbReference type="HOGENOM" id="CLU_533549_0_0_1"/>
<dbReference type="EMBL" id="JH431194">
    <property type="status" value="NOT_ANNOTATED_CDS"/>
    <property type="molecule type" value="Genomic_DNA"/>
</dbReference>
<dbReference type="PhylomeDB" id="T1INN0"/>
<feature type="region of interest" description="Disordered" evidence="1">
    <location>
        <begin position="1"/>
        <end position="38"/>
    </location>
</feature>
<evidence type="ECO:0000256" key="1">
    <source>
        <dbReference type="SAM" id="MobiDB-lite"/>
    </source>
</evidence>
<evidence type="ECO:0000313" key="4">
    <source>
        <dbReference type="Proteomes" id="UP000014500"/>
    </source>
</evidence>
<dbReference type="InterPro" id="IPR057670">
    <property type="entry name" value="SH3_retrovirus"/>
</dbReference>